<gene>
    <name evidence="1" type="ORF">OEG84_23365</name>
</gene>
<reference evidence="1" key="1">
    <citation type="submission" date="2022-10" db="EMBL/GenBank/DDBJ databases">
        <title>Hoeflea sp. G2-23, isolated from marine algae.</title>
        <authorList>
            <person name="Kristyanto S."/>
            <person name="Kim J.M."/>
            <person name="Jeon C.O."/>
        </authorList>
    </citation>
    <scope>NUCLEOTIDE SEQUENCE</scope>
    <source>
        <strain evidence="1">G2-23</strain>
    </source>
</reference>
<keyword evidence="2" id="KW-1185">Reference proteome</keyword>
<sequence length="145" mass="15352">MTTDTALAPMAQPSHADPAPFMGPMQPLPIIATTAEQSLAPMMLDLMELELALDLNDIAELGFSQAVRQAAKTIGGEFLFDLPASGLVDNAQRIAVVCLSRTEPGRFGLVLLDADGDRAITLEPDAATADLVQFAKAFVSVLEKL</sequence>
<comment type="caution">
    <text evidence="1">The sequence shown here is derived from an EMBL/GenBank/DDBJ whole genome shotgun (WGS) entry which is preliminary data.</text>
</comment>
<name>A0ABT3ZH82_9HYPH</name>
<protein>
    <submittedName>
        <fullName evidence="1">Uncharacterized protein</fullName>
    </submittedName>
</protein>
<evidence type="ECO:0000313" key="1">
    <source>
        <dbReference type="EMBL" id="MCY0150561.1"/>
    </source>
</evidence>
<proteinExistence type="predicted"/>
<dbReference type="EMBL" id="JAOVZR010000001">
    <property type="protein sequence ID" value="MCY0150561.1"/>
    <property type="molecule type" value="Genomic_DNA"/>
</dbReference>
<accession>A0ABT3ZH82</accession>
<dbReference type="Proteomes" id="UP001073227">
    <property type="component" value="Unassembled WGS sequence"/>
</dbReference>
<organism evidence="1 2">
    <name type="scientific">Hoeflea algicola</name>
    <dbReference type="NCBI Taxonomy" id="2983763"/>
    <lineage>
        <taxon>Bacteria</taxon>
        <taxon>Pseudomonadati</taxon>
        <taxon>Pseudomonadota</taxon>
        <taxon>Alphaproteobacteria</taxon>
        <taxon>Hyphomicrobiales</taxon>
        <taxon>Rhizobiaceae</taxon>
        <taxon>Hoeflea</taxon>
    </lineage>
</organism>
<dbReference type="RefSeq" id="WP_267655991.1">
    <property type="nucleotide sequence ID" value="NZ_JAOVZR010000001.1"/>
</dbReference>
<evidence type="ECO:0000313" key="2">
    <source>
        <dbReference type="Proteomes" id="UP001073227"/>
    </source>
</evidence>